<evidence type="ECO:0000313" key="2">
    <source>
        <dbReference type="Proteomes" id="UP000229481"/>
    </source>
</evidence>
<evidence type="ECO:0000313" key="1">
    <source>
        <dbReference type="EMBL" id="PIY74788.1"/>
    </source>
</evidence>
<organism evidence="1 2">
    <name type="scientific">Candidatus Portnoybacteria bacterium CG_4_10_14_0_8_um_filter_40_50</name>
    <dbReference type="NCBI Taxonomy" id="1974800"/>
    <lineage>
        <taxon>Bacteria</taxon>
        <taxon>Candidatus Portnoyibacteriota</taxon>
    </lineage>
</organism>
<accession>A0A2M7QRW5</accession>
<reference evidence="2" key="1">
    <citation type="submission" date="2017-09" db="EMBL/GenBank/DDBJ databases">
        <title>Depth-based differentiation of microbial function through sediment-hosted aquifers and enrichment of novel symbionts in the deep terrestrial subsurface.</title>
        <authorList>
            <person name="Probst A.J."/>
            <person name="Ladd B."/>
            <person name="Jarett J.K."/>
            <person name="Geller-Mcgrath D.E."/>
            <person name="Sieber C.M.K."/>
            <person name="Emerson J.B."/>
            <person name="Anantharaman K."/>
            <person name="Thomas B.C."/>
            <person name="Malmstrom R."/>
            <person name="Stieglmeier M."/>
            <person name="Klingl A."/>
            <person name="Woyke T."/>
            <person name="Ryan C.M."/>
            <person name="Banfield J.F."/>
        </authorList>
    </citation>
    <scope>NUCLEOTIDE SEQUENCE [LARGE SCALE GENOMIC DNA]</scope>
</reference>
<comment type="caution">
    <text evidence="1">The sequence shown here is derived from an EMBL/GenBank/DDBJ whole genome shotgun (WGS) entry which is preliminary data.</text>
</comment>
<gene>
    <name evidence="1" type="ORF">COY85_02180</name>
</gene>
<proteinExistence type="predicted"/>
<sequence length="37" mass="4109">EMIDKSGQMGVPVSDIDGQIVIGFDREKICQLLKIEC</sequence>
<dbReference type="AlphaFoldDB" id="A0A2M7QRW5"/>
<dbReference type="EMBL" id="PFLK01000051">
    <property type="protein sequence ID" value="PIY74788.1"/>
    <property type="molecule type" value="Genomic_DNA"/>
</dbReference>
<feature type="non-terminal residue" evidence="1">
    <location>
        <position position="1"/>
    </location>
</feature>
<name>A0A2M7QRW5_9BACT</name>
<dbReference type="Gene3D" id="3.40.30.10">
    <property type="entry name" value="Glutaredoxin"/>
    <property type="match status" value="1"/>
</dbReference>
<protein>
    <submittedName>
        <fullName evidence="1">NrdH-redoxin</fullName>
    </submittedName>
</protein>
<dbReference type="Proteomes" id="UP000229481">
    <property type="component" value="Unassembled WGS sequence"/>
</dbReference>